<evidence type="ECO:0000259" key="5">
    <source>
        <dbReference type="PROSITE" id="PS51379"/>
    </source>
</evidence>
<proteinExistence type="predicted"/>
<dbReference type="Pfam" id="PF13237">
    <property type="entry name" value="Fer4_10"/>
    <property type="match status" value="1"/>
</dbReference>
<reference evidence="6 7" key="1">
    <citation type="submission" date="2023-07" db="EMBL/GenBank/DDBJ databases">
        <title>Genomic Encyclopedia of Type Strains, Phase IV (KMG-IV): sequencing the most valuable type-strain genomes for metagenomic binning, comparative biology and taxonomic classification.</title>
        <authorList>
            <person name="Goeker M."/>
        </authorList>
    </citation>
    <scope>NUCLEOTIDE SEQUENCE [LARGE SCALE GENOMIC DNA]</scope>
    <source>
        <strain evidence="6 7">DSM 16784</strain>
    </source>
</reference>
<name>A0ABU0E534_9FIRM</name>
<dbReference type="InterPro" id="IPR017900">
    <property type="entry name" value="4Fe4S_Fe_S_CS"/>
</dbReference>
<evidence type="ECO:0000256" key="1">
    <source>
        <dbReference type="ARBA" id="ARBA00022485"/>
    </source>
</evidence>
<keyword evidence="2" id="KW-0479">Metal-binding</keyword>
<evidence type="ECO:0000256" key="2">
    <source>
        <dbReference type="ARBA" id="ARBA00022723"/>
    </source>
</evidence>
<dbReference type="InterPro" id="IPR026816">
    <property type="entry name" value="Flavodoxin_dom"/>
</dbReference>
<sequence>MKTLGLYFSGTGNSKYCVEEFMKAINEETHLSSIEDKNVISLIKEADSIILGYPVYYSNLPLILKDFIKSNHQLWNNKQIFLIATQGMFSGDGSGYCARLLKEYGATITGGIHIKMPDNTIDVKALKKDTIKEQEIIEQAKTTAQKAAKLYMQGNAPKHGLNPASHILGLFGQRLWFSRMVKEYKDHPKINRDKCIGCNKCVSCCPMQNLSLNNDNKAIHTNKCTLCYRCVHTCPTQSIALLGKQVVHDQSTLIK</sequence>
<feature type="domain" description="4Fe-4S ferredoxin-type" evidence="5">
    <location>
        <begin position="219"/>
        <end position="244"/>
    </location>
</feature>
<keyword evidence="1" id="KW-0004">4Fe-4S</keyword>
<dbReference type="Proteomes" id="UP001230220">
    <property type="component" value="Unassembled WGS sequence"/>
</dbReference>
<dbReference type="NCBIfam" id="NF038196">
    <property type="entry name" value="ferrodoxin_EFR1"/>
    <property type="match status" value="1"/>
</dbReference>
<dbReference type="PANTHER" id="PTHR43687:SF1">
    <property type="entry name" value="FERREDOXIN III"/>
    <property type="match status" value="1"/>
</dbReference>
<dbReference type="RefSeq" id="WP_307409197.1">
    <property type="nucleotide sequence ID" value="NZ_JAUSUR010000005.1"/>
</dbReference>
<organism evidence="6 7">
    <name type="scientific">Breznakia pachnodae</name>
    <dbReference type="NCBI Taxonomy" id="265178"/>
    <lineage>
        <taxon>Bacteria</taxon>
        <taxon>Bacillati</taxon>
        <taxon>Bacillota</taxon>
        <taxon>Erysipelotrichia</taxon>
        <taxon>Erysipelotrichales</taxon>
        <taxon>Erysipelotrichaceae</taxon>
        <taxon>Breznakia</taxon>
    </lineage>
</organism>
<evidence type="ECO:0000313" key="7">
    <source>
        <dbReference type="Proteomes" id="UP001230220"/>
    </source>
</evidence>
<dbReference type="Gene3D" id="3.30.70.20">
    <property type="match status" value="1"/>
</dbReference>
<dbReference type="PROSITE" id="PS51379">
    <property type="entry name" value="4FE4S_FER_2"/>
    <property type="match status" value="2"/>
</dbReference>
<accession>A0ABU0E534</accession>
<keyword evidence="7" id="KW-1185">Reference proteome</keyword>
<dbReference type="EMBL" id="JAUSUR010000005">
    <property type="protein sequence ID" value="MDQ0361990.1"/>
    <property type="molecule type" value="Genomic_DNA"/>
</dbReference>
<dbReference type="InterPro" id="IPR029039">
    <property type="entry name" value="Flavoprotein-like_sf"/>
</dbReference>
<dbReference type="InterPro" id="IPR047964">
    <property type="entry name" value="EFR1-like"/>
</dbReference>
<comment type="caution">
    <text evidence="6">The sequence shown here is derived from an EMBL/GenBank/DDBJ whole genome shotgun (WGS) entry which is preliminary data.</text>
</comment>
<dbReference type="Pfam" id="PF12724">
    <property type="entry name" value="Flavodoxin_5"/>
    <property type="match status" value="1"/>
</dbReference>
<keyword evidence="4" id="KW-0411">Iron-sulfur</keyword>
<dbReference type="PANTHER" id="PTHR43687">
    <property type="entry name" value="ADENYLYLSULFATE REDUCTASE, BETA SUBUNIT"/>
    <property type="match status" value="1"/>
</dbReference>
<keyword evidence="3" id="KW-0408">Iron</keyword>
<evidence type="ECO:0000256" key="4">
    <source>
        <dbReference type="ARBA" id="ARBA00023014"/>
    </source>
</evidence>
<evidence type="ECO:0000256" key="3">
    <source>
        <dbReference type="ARBA" id="ARBA00023004"/>
    </source>
</evidence>
<dbReference type="SUPFAM" id="SSF54862">
    <property type="entry name" value="4Fe-4S ferredoxins"/>
    <property type="match status" value="1"/>
</dbReference>
<gene>
    <name evidence="6" type="ORF">J2S15_002743</name>
</gene>
<dbReference type="InterPro" id="IPR050572">
    <property type="entry name" value="Fe-S_Ferredoxin"/>
</dbReference>
<dbReference type="SUPFAM" id="SSF52218">
    <property type="entry name" value="Flavoproteins"/>
    <property type="match status" value="1"/>
</dbReference>
<dbReference type="InterPro" id="IPR017896">
    <property type="entry name" value="4Fe4S_Fe-S-bd"/>
</dbReference>
<dbReference type="Gene3D" id="3.40.50.360">
    <property type="match status" value="1"/>
</dbReference>
<protein>
    <submittedName>
        <fullName evidence="6">NAD-dependent dihydropyrimidine dehydrogenase PreA subunit/flavodoxin</fullName>
    </submittedName>
</protein>
<dbReference type="PROSITE" id="PS00198">
    <property type="entry name" value="4FE4S_FER_1"/>
    <property type="match status" value="1"/>
</dbReference>
<feature type="domain" description="4Fe-4S ferredoxin-type" evidence="5">
    <location>
        <begin position="186"/>
        <end position="215"/>
    </location>
</feature>
<evidence type="ECO:0000313" key="6">
    <source>
        <dbReference type="EMBL" id="MDQ0361990.1"/>
    </source>
</evidence>